<accession>A0A0R1YBQ7</accession>
<dbReference type="EC" id="2.7.7.61" evidence="1"/>
<dbReference type="eggNOG" id="COG3697">
    <property type="taxonomic scope" value="Bacteria"/>
</dbReference>
<proteinExistence type="predicted"/>
<dbReference type="AlphaFoldDB" id="A0A0R1YBQ7"/>
<dbReference type="PATRIC" id="fig|1423754.3.peg.1001"/>
<comment type="caution">
    <text evidence="5">The sequence shown here is derived from an EMBL/GenBank/DDBJ whole genome shotgun (WGS) entry which is preliminary data.</text>
</comment>
<name>A0A0R1YBQ7_9LACO</name>
<dbReference type="NCBIfam" id="TIGR03124">
    <property type="entry name" value="citrate_citX"/>
    <property type="match status" value="1"/>
</dbReference>
<gene>
    <name evidence="5" type="ORF">FC39_GL000974</name>
</gene>
<keyword evidence="6" id="KW-1185">Reference proteome</keyword>
<dbReference type="InterPro" id="IPR005551">
    <property type="entry name" value="CitX"/>
</dbReference>
<dbReference type="Pfam" id="PF03802">
    <property type="entry name" value="CitX"/>
    <property type="match status" value="1"/>
</dbReference>
<evidence type="ECO:0000313" key="6">
    <source>
        <dbReference type="Proteomes" id="UP000051223"/>
    </source>
</evidence>
<dbReference type="GO" id="GO:0016829">
    <property type="term" value="F:lyase activity"/>
    <property type="evidence" value="ECO:0007669"/>
    <property type="project" value="UniProtKB-KW"/>
</dbReference>
<evidence type="ECO:0000313" key="5">
    <source>
        <dbReference type="EMBL" id="KRM39821.1"/>
    </source>
</evidence>
<dbReference type="RefSeq" id="WP_025081108.1">
    <property type="nucleotide sequence ID" value="NZ_AZGI01000033.1"/>
</dbReference>
<organism evidence="5 6">
    <name type="scientific">Lactobacillus hamsteri DSM 5661 = JCM 6256</name>
    <dbReference type="NCBI Taxonomy" id="1423754"/>
    <lineage>
        <taxon>Bacteria</taxon>
        <taxon>Bacillati</taxon>
        <taxon>Bacillota</taxon>
        <taxon>Bacilli</taxon>
        <taxon>Lactobacillales</taxon>
        <taxon>Lactobacillaceae</taxon>
        <taxon>Lactobacillus</taxon>
    </lineage>
</organism>
<reference evidence="5 6" key="1">
    <citation type="journal article" date="2015" name="Genome Announc.">
        <title>Expanding the biotechnology potential of lactobacilli through comparative genomics of 213 strains and associated genera.</title>
        <authorList>
            <person name="Sun Z."/>
            <person name="Harris H.M."/>
            <person name="McCann A."/>
            <person name="Guo C."/>
            <person name="Argimon S."/>
            <person name="Zhang W."/>
            <person name="Yang X."/>
            <person name="Jeffery I.B."/>
            <person name="Cooney J.C."/>
            <person name="Kagawa T.F."/>
            <person name="Liu W."/>
            <person name="Song Y."/>
            <person name="Salvetti E."/>
            <person name="Wrobel A."/>
            <person name="Rasinkangas P."/>
            <person name="Parkhill J."/>
            <person name="Rea M.C."/>
            <person name="O'Sullivan O."/>
            <person name="Ritari J."/>
            <person name="Douillard F.P."/>
            <person name="Paul Ross R."/>
            <person name="Yang R."/>
            <person name="Briner A.E."/>
            <person name="Felis G.E."/>
            <person name="de Vos W.M."/>
            <person name="Barrangou R."/>
            <person name="Klaenhammer T.R."/>
            <person name="Caufield P.W."/>
            <person name="Cui Y."/>
            <person name="Zhang H."/>
            <person name="O'Toole P.W."/>
        </authorList>
    </citation>
    <scope>NUCLEOTIDE SEQUENCE [LARGE SCALE GENOMIC DNA]</scope>
    <source>
        <strain evidence="5 6">DSM 5661</strain>
    </source>
</reference>
<sequence>MKSIFKEGKKQDISAVLANKDKRVAMQKAIFQKYPDKVLIDVKMNIPGPIKNNYYLEKLFNLGIRKLEKEFKNKNYTLKLIANWNEDSGTENFYVIDEDIKDVKLICINFEDKTDLGRLFDADVLIKDKRMAISRKDLNLPVRKCFICNKPAKECARSRKHSVVDLQNYISNIYWGNLE</sequence>
<keyword evidence="5" id="KW-0456">Lyase</keyword>
<evidence type="ECO:0000256" key="2">
    <source>
        <dbReference type="ARBA" id="ARBA00022679"/>
    </source>
</evidence>
<keyword evidence="2" id="KW-0808">Transferase</keyword>
<dbReference type="GO" id="GO:0050519">
    <property type="term" value="F:holo-citrate lyase synthase activity"/>
    <property type="evidence" value="ECO:0007669"/>
    <property type="project" value="UniProtKB-EC"/>
</dbReference>
<evidence type="ECO:0000256" key="4">
    <source>
        <dbReference type="ARBA" id="ARBA00048574"/>
    </source>
</evidence>
<comment type="catalytic activity">
    <reaction evidence="4">
        <text>apo-[citrate lyase ACP] + 2'-(5''-triphospho-alpha-D-ribosyl)-3'-dephospho-CoA = holo-[citrate lyase ACP] + diphosphate</text>
        <dbReference type="Rhea" id="RHEA:16333"/>
        <dbReference type="Rhea" id="RHEA-COMP:10157"/>
        <dbReference type="Rhea" id="RHEA-COMP:10158"/>
        <dbReference type="ChEBI" id="CHEBI:29999"/>
        <dbReference type="ChEBI" id="CHEBI:33019"/>
        <dbReference type="ChEBI" id="CHEBI:61378"/>
        <dbReference type="ChEBI" id="CHEBI:82683"/>
        <dbReference type="EC" id="2.7.7.61"/>
    </reaction>
</comment>
<dbReference type="EMBL" id="AZGI01000033">
    <property type="protein sequence ID" value="KRM39821.1"/>
    <property type="molecule type" value="Genomic_DNA"/>
</dbReference>
<evidence type="ECO:0000256" key="1">
    <source>
        <dbReference type="ARBA" id="ARBA00012524"/>
    </source>
</evidence>
<protein>
    <recommendedName>
        <fullName evidence="1">citrate lyase holo-[acyl-carrier protein] synthase</fullName>
        <ecNumber evidence="1">2.7.7.61</ecNumber>
    </recommendedName>
</protein>
<keyword evidence="3" id="KW-0548">Nucleotidyltransferase</keyword>
<dbReference type="OrthoDB" id="3196716at2"/>
<dbReference type="GO" id="GO:0051191">
    <property type="term" value="P:prosthetic group biosynthetic process"/>
    <property type="evidence" value="ECO:0007669"/>
    <property type="project" value="InterPro"/>
</dbReference>
<evidence type="ECO:0000256" key="3">
    <source>
        <dbReference type="ARBA" id="ARBA00022695"/>
    </source>
</evidence>
<dbReference type="Proteomes" id="UP000051223">
    <property type="component" value="Unassembled WGS sequence"/>
</dbReference>
<dbReference type="STRING" id="1423754.FC39_GL000974"/>